<evidence type="ECO:0000256" key="1">
    <source>
        <dbReference type="ARBA" id="ARBA00004496"/>
    </source>
</evidence>
<dbReference type="STRING" id="329884.A0A4U0XLM2"/>
<dbReference type="Pfam" id="PF00789">
    <property type="entry name" value="UBX"/>
    <property type="match status" value="1"/>
</dbReference>
<feature type="domain" description="UBA" evidence="5">
    <location>
        <begin position="1"/>
        <end position="38"/>
    </location>
</feature>
<dbReference type="GO" id="GO:0005634">
    <property type="term" value="C:nucleus"/>
    <property type="evidence" value="ECO:0007669"/>
    <property type="project" value="TreeGrafter"/>
</dbReference>
<sequence length="307" mass="33871">MSTDLDQLLDMGFDREKSEMALKKSGNLPSAIDWLDKNADKTMEDLNEETAAAAGDAANPGQQALSMVCNDCGRKLRNMAAAQFHAERTGHDDFSESTEEIAPLTEEEKKQKLQELKEKLAEKRAGQAQEDALARKRNEQINKKHTRDSDDAKEELRKKEQIKEAQKKRQEKLDDVAAKKRIRDKIEADREARKQKVEQEKAMRANPDAYNPGAPTASSAAAAAPKATTNHSEARLRLQTPGGNVMKTFPASTTLFEVAHALGPLEATGEQASSFTTTFPKKVFETTDFGMTLKEAGMVPSAALIVR</sequence>
<evidence type="ECO:0008006" key="9">
    <source>
        <dbReference type="Google" id="ProtNLM"/>
    </source>
</evidence>
<dbReference type="GO" id="GO:1903094">
    <property type="term" value="P:negative regulation of protein K48-linked deubiquitination"/>
    <property type="evidence" value="ECO:0007669"/>
    <property type="project" value="TreeGrafter"/>
</dbReference>
<dbReference type="PANTHER" id="PTHR46340">
    <property type="entry name" value="UBX DOMAIN-CONTAINING PROTEIN 1"/>
    <property type="match status" value="1"/>
</dbReference>
<dbReference type="InterPro" id="IPR015940">
    <property type="entry name" value="UBA"/>
</dbReference>
<gene>
    <name evidence="7" type="ORF">B0A55_03188</name>
</gene>
<accession>A0A4U0XLM2</accession>
<comment type="caution">
    <text evidence="7">The sequence shown here is derived from an EMBL/GenBank/DDBJ whole genome shotgun (WGS) entry which is preliminary data.</text>
</comment>
<evidence type="ECO:0000259" key="5">
    <source>
        <dbReference type="PROSITE" id="PS50030"/>
    </source>
</evidence>
<evidence type="ECO:0000256" key="3">
    <source>
        <dbReference type="ARBA" id="ARBA00023054"/>
    </source>
</evidence>
<feature type="compositionally biased region" description="Low complexity" evidence="4">
    <location>
        <begin position="214"/>
        <end position="229"/>
    </location>
</feature>
<evidence type="ECO:0000256" key="2">
    <source>
        <dbReference type="ARBA" id="ARBA00022490"/>
    </source>
</evidence>
<dbReference type="PROSITE" id="PS50033">
    <property type="entry name" value="UBX"/>
    <property type="match status" value="1"/>
</dbReference>
<dbReference type="PROSITE" id="PS50030">
    <property type="entry name" value="UBA"/>
    <property type="match status" value="1"/>
</dbReference>
<dbReference type="InterPro" id="IPR001012">
    <property type="entry name" value="UBX_dom"/>
</dbReference>
<dbReference type="GO" id="GO:0031397">
    <property type="term" value="P:negative regulation of protein ubiquitination"/>
    <property type="evidence" value="ECO:0007669"/>
    <property type="project" value="TreeGrafter"/>
</dbReference>
<dbReference type="Pfam" id="PF00627">
    <property type="entry name" value="UBA"/>
    <property type="match status" value="1"/>
</dbReference>
<feature type="compositionally biased region" description="Basic and acidic residues" evidence="4">
    <location>
        <begin position="132"/>
        <end position="203"/>
    </location>
</feature>
<dbReference type="PROSITE" id="PS00028">
    <property type="entry name" value="ZINC_FINGER_C2H2_1"/>
    <property type="match status" value="1"/>
</dbReference>
<proteinExistence type="predicted"/>
<keyword evidence="3" id="KW-0175">Coiled coil</keyword>
<dbReference type="GO" id="GO:0036435">
    <property type="term" value="F:K48-linked polyubiquitin modification-dependent protein binding"/>
    <property type="evidence" value="ECO:0007669"/>
    <property type="project" value="TreeGrafter"/>
</dbReference>
<evidence type="ECO:0000256" key="4">
    <source>
        <dbReference type="SAM" id="MobiDB-lite"/>
    </source>
</evidence>
<evidence type="ECO:0000313" key="8">
    <source>
        <dbReference type="Proteomes" id="UP000309340"/>
    </source>
</evidence>
<dbReference type="OrthoDB" id="10254930at2759"/>
<dbReference type="Gene3D" id="3.10.20.90">
    <property type="entry name" value="Phosphatidylinositol 3-kinase Catalytic Subunit, Chain A, domain 1"/>
    <property type="match status" value="1"/>
</dbReference>
<feature type="domain" description="UBX" evidence="6">
    <location>
        <begin position="242"/>
        <end position="306"/>
    </location>
</feature>
<dbReference type="InterPro" id="IPR029071">
    <property type="entry name" value="Ubiquitin-like_domsf"/>
</dbReference>
<feature type="region of interest" description="Disordered" evidence="4">
    <location>
        <begin position="121"/>
        <end position="232"/>
    </location>
</feature>
<dbReference type="SUPFAM" id="SSF46934">
    <property type="entry name" value="UBA-like"/>
    <property type="match status" value="1"/>
</dbReference>
<dbReference type="PANTHER" id="PTHR46340:SF1">
    <property type="entry name" value="UBX DOMAIN-CONTAINING PROTEIN 1"/>
    <property type="match status" value="1"/>
</dbReference>
<dbReference type="GO" id="GO:0032435">
    <property type="term" value="P:negative regulation of proteasomal ubiquitin-dependent protein catabolic process"/>
    <property type="evidence" value="ECO:0007669"/>
    <property type="project" value="TreeGrafter"/>
</dbReference>
<dbReference type="GO" id="GO:0005737">
    <property type="term" value="C:cytoplasm"/>
    <property type="evidence" value="ECO:0007669"/>
    <property type="project" value="UniProtKB-SubCell"/>
</dbReference>
<dbReference type="Gene3D" id="1.10.8.10">
    <property type="entry name" value="DNA helicase RuvA subunit, C-terminal domain"/>
    <property type="match status" value="1"/>
</dbReference>
<dbReference type="SUPFAM" id="SSF54236">
    <property type="entry name" value="Ubiquitin-like"/>
    <property type="match status" value="1"/>
</dbReference>
<dbReference type="CDD" id="cd01767">
    <property type="entry name" value="UBX"/>
    <property type="match status" value="1"/>
</dbReference>
<dbReference type="AlphaFoldDB" id="A0A4U0XLM2"/>
<evidence type="ECO:0000259" key="6">
    <source>
        <dbReference type="PROSITE" id="PS50033"/>
    </source>
</evidence>
<evidence type="ECO:0000313" key="7">
    <source>
        <dbReference type="EMBL" id="TKA75685.1"/>
    </source>
</evidence>
<dbReference type="InterPro" id="IPR009060">
    <property type="entry name" value="UBA-like_sf"/>
</dbReference>
<protein>
    <recommendedName>
        <fullName evidence="9">UBX domain-containing protein</fullName>
    </recommendedName>
</protein>
<comment type="subcellular location">
    <subcellularLocation>
        <location evidence="1">Cytoplasm</location>
    </subcellularLocation>
</comment>
<keyword evidence="2" id="KW-0963">Cytoplasm</keyword>
<dbReference type="InterPro" id="IPR013087">
    <property type="entry name" value="Znf_C2H2_type"/>
</dbReference>
<dbReference type="EMBL" id="NAJQ01000185">
    <property type="protein sequence ID" value="TKA75685.1"/>
    <property type="molecule type" value="Genomic_DNA"/>
</dbReference>
<reference evidence="7 8" key="1">
    <citation type="submission" date="2017-03" db="EMBL/GenBank/DDBJ databases">
        <title>Genomes of endolithic fungi from Antarctica.</title>
        <authorList>
            <person name="Coleine C."/>
            <person name="Masonjones S."/>
            <person name="Stajich J.E."/>
        </authorList>
    </citation>
    <scope>NUCLEOTIDE SEQUENCE [LARGE SCALE GENOMIC DNA]</scope>
    <source>
        <strain evidence="7 8">CCFEE 5184</strain>
    </source>
</reference>
<keyword evidence="8" id="KW-1185">Reference proteome</keyword>
<organism evidence="7 8">
    <name type="scientific">Friedmanniomyces simplex</name>
    <dbReference type="NCBI Taxonomy" id="329884"/>
    <lineage>
        <taxon>Eukaryota</taxon>
        <taxon>Fungi</taxon>
        <taxon>Dikarya</taxon>
        <taxon>Ascomycota</taxon>
        <taxon>Pezizomycotina</taxon>
        <taxon>Dothideomycetes</taxon>
        <taxon>Dothideomycetidae</taxon>
        <taxon>Mycosphaerellales</taxon>
        <taxon>Teratosphaeriaceae</taxon>
        <taxon>Friedmanniomyces</taxon>
    </lineage>
</organism>
<dbReference type="Proteomes" id="UP000309340">
    <property type="component" value="Unassembled WGS sequence"/>
</dbReference>
<name>A0A4U0XLM2_9PEZI</name>